<dbReference type="OrthoDB" id="309023at2"/>
<dbReference type="PANTHER" id="PTHR37955">
    <property type="entry name" value="TELLURITE RESISTANCE PROTEIN TEHA"/>
    <property type="match status" value="1"/>
</dbReference>
<keyword evidence="2 5" id="KW-0812">Transmembrane</keyword>
<proteinExistence type="predicted"/>
<feature type="transmembrane region" description="Helical" evidence="5">
    <location>
        <begin position="12"/>
        <end position="30"/>
    </location>
</feature>
<feature type="transmembrane region" description="Helical" evidence="5">
    <location>
        <begin position="144"/>
        <end position="163"/>
    </location>
</feature>
<dbReference type="EMBL" id="MUZR01000047">
    <property type="protein sequence ID" value="OOC09491.1"/>
    <property type="molecule type" value="Genomic_DNA"/>
</dbReference>
<feature type="transmembrane region" description="Helical" evidence="5">
    <location>
        <begin position="256"/>
        <end position="274"/>
    </location>
</feature>
<keyword evidence="7" id="KW-1185">Reference proteome</keyword>
<evidence type="ECO:0000256" key="3">
    <source>
        <dbReference type="ARBA" id="ARBA00022989"/>
    </source>
</evidence>
<feature type="transmembrane region" description="Helical" evidence="5">
    <location>
        <begin position="169"/>
        <end position="188"/>
    </location>
</feature>
<dbReference type="Gene3D" id="1.50.10.150">
    <property type="entry name" value="Voltage-dependent anion channel"/>
    <property type="match status" value="1"/>
</dbReference>
<name>A0A1V2ZWV7_9GAMM</name>
<evidence type="ECO:0000256" key="1">
    <source>
        <dbReference type="ARBA" id="ARBA00004141"/>
    </source>
</evidence>
<feature type="transmembrane region" description="Helical" evidence="5">
    <location>
        <begin position="83"/>
        <end position="103"/>
    </location>
</feature>
<dbReference type="CDD" id="cd09323">
    <property type="entry name" value="TDT_SLAC1_like"/>
    <property type="match status" value="1"/>
</dbReference>
<sequence length="320" mass="35491">MTENTEGRLPNLPVPLFATVMGMAGLTLAWRTGEIVWDGPSTISAALTGLTTVLFIFLAIAYLSKLKGWPDKVKEEFNHPVKLNFFAATSISLILLSMLWLPVAEGWALALWIVGIIGHLLLTLVAMARWTGAQPMPIESINPAWFIPVVGNILIPLPGVAFGLVELSWFFFSIGLVFWIVLMTLVFYRFIFHDPLPERMMPTLAILLAPPAVGFLAWLELTGEVDAFARILYYIGAFLFLLLLVRLPAFFRLPFFLSWWAYSFPVAAFSIATMEFGRHAALPLMETLGVILLALTTILIVGLALRTLKAARAGEICRPE</sequence>
<evidence type="ECO:0000313" key="7">
    <source>
        <dbReference type="Proteomes" id="UP000189177"/>
    </source>
</evidence>
<comment type="subcellular location">
    <subcellularLocation>
        <location evidence="1">Membrane</location>
        <topology evidence="1">Multi-pass membrane protein</topology>
    </subcellularLocation>
</comment>
<dbReference type="PANTHER" id="PTHR37955:SF1">
    <property type="entry name" value="DEP DOMAIN-CONTAINING PROTEIN"/>
    <property type="match status" value="1"/>
</dbReference>
<evidence type="ECO:0000313" key="6">
    <source>
        <dbReference type="EMBL" id="OOC09491.1"/>
    </source>
</evidence>
<feature type="transmembrane region" description="Helical" evidence="5">
    <location>
        <begin position="200"/>
        <end position="219"/>
    </location>
</feature>
<dbReference type="InterPro" id="IPR038665">
    <property type="entry name" value="Voltage-dep_anion_channel_sf"/>
</dbReference>
<feature type="transmembrane region" description="Helical" evidence="5">
    <location>
        <begin position="109"/>
        <end position="132"/>
    </location>
</feature>
<feature type="transmembrane region" description="Helical" evidence="5">
    <location>
        <begin position="42"/>
        <end position="63"/>
    </location>
</feature>
<dbReference type="GO" id="GO:0046583">
    <property type="term" value="F:monoatomic cation efflux transmembrane transporter activity"/>
    <property type="evidence" value="ECO:0007669"/>
    <property type="project" value="TreeGrafter"/>
</dbReference>
<dbReference type="Proteomes" id="UP000189177">
    <property type="component" value="Unassembled WGS sequence"/>
</dbReference>
<accession>A0A1V2ZWV7</accession>
<dbReference type="GO" id="GO:0005886">
    <property type="term" value="C:plasma membrane"/>
    <property type="evidence" value="ECO:0007669"/>
    <property type="project" value="TreeGrafter"/>
</dbReference>
<dbReference type="AlphaFoldDB" id="A0A1V2ZWV7"/>
<evidence type="ECO:0000256" key="4">
    <source>
        <dbReference type="ARBA" id="ARBA00023136"/>
    </source>
</evidence>
<reference evidence="6 7" key="1">
    <citation type="submission" date="2017-02" db="EMBL/GenBank/DDBJ databases">
        <title>Genomic diversity within the haloalkaliphilic genus Thioalkalivibrio.</title>
        <authorList>
            <person name="Ahn A.-C."/>
            <person name="Meier-Kolthoff J."/>
            <person name="Overmars L."/>
            <person name="Richter M."/>
            <person name="Woyke T."/>
            <person name="Sorokin D.Y."/>
            <person name="Muyzer G."/>
        </authorList>
    </citation>
    <scope>NUCLEOTIDE SEQUENCE [LARGE SCALE GENOMIC DNA]</scope>
    <source>
        <strain evidence="6 7">HL17</strain>
    </source>
</reference>
<dbReference type="STRING" id="252474.B1A74_10575"/>
<keyword evidence="4 5" id="KW-0472">Membrane</keyword>
<organism evidence="6 7">
    <name type="scientific">Thioalkalivibrio halophilus</name>
    <dbReference type="NCBI Taxonomy" id="252474"/>
    <lineage>
        <taxon>Bacteria</taxon>
        <taxon>Pseudomonadati</taxon>
        <taxon>Pseudomonadota</taxon>
        <taxon>Gammaproteobacteria</taxon>
        <taxon>Chromatiales</taxon>
        <taxon>Ectothiorhodospiraceae</taxon>
        <taxon>Thioalkalivibrio</taxon>
    </lineage>
</organism>
<dbReference type="Pfam" id="PF03595">
    <property type="entry name" value="SLAC1"/>
    <property type="match status" value="1"/>
</dbReference>
<evidence type="ECO:0000256" key="2">
    <source>
        <dbReference type="ARBA" id="ARBA00022692"/>
    </source>
</evidence>
<comment type="caution">
    <text evidence="6">The sequence shown here is derived from an EMBL/GenBank/DDBJ whole genome shotgun (WGS) entry which is preliminary data.</text>
</comment>
<dbReference type="RefSeq" id="WP_077244622.1">
    <property type="nucleotide sequence ID" value="NZ_MUZR01000047.1"/>
</dbReference>
<protein>
    <submittedName>
        <fullName evidence="6">C4-dicarboxylate ABC transporter</fullName>
    </submittedName>
</protein>
<feature type="transmembrane region" description="Helical" evidence="5">
    <location>
        <begin position="231"/>
        <end position="249"/>
    </location>
</feature>
<dbReference type="InterPro" id="IPR052951">
    <property type="entry name" value="Tellurite_res_ion_channel"/>
</dbReference>
<evidence type="ECO:0000256" key="5">
    <source>
        <dbReference type="SAM" id="Phobius"/>
    </source>
</evidence>
<feature type="transmembrane region" description="Helical" evidence="5">
    <location>
        <begin position="280"/>
        <end position="305"/>
    </location>
</feature>
<keyword evidence="3 5" id="KW-1133">Transmembrane helix</keyword>
<gene>
    <name evidence="6" type="ORF">B1A74_10575</name>
</gene>
<dbReference type="InterPro" id="IPR004695">
    <property type="entry name" value="SLAC1/Mae1/Ssu1/TehA"/>
</dbReference>